<name>A0ABX0ZWQ2_9ACTN</name>
<reference evidence="1 2" key="1">
    <citation type="submission" date="2020-03" db="EMBL/GenBank/DDBJ databases">
        <title>WGS of actinomycetes isolated from Thailand.</title>
        <authorList>
            <person name="Thawai C."/>
        </authorList>
    </citation>
    <scope>NUCLEOTIDE SEQUENCE [LARGE SCALE GENOMIC DNA]</scope>
    <source>
        <strain evidence="1 2">PRB2-1</strain>
    </source>
</reference>
<dbReference type="InterPro" id="IPR043148">
    <property type="entry name" value="TagF_C"/>
</dbReference>
<dbReference type="EMBL" id="JAATEJ010000018">
    <property type="protein sequence ID" value="NJP45988.1"/>
    <property type="molecule type" value="Genomic_DNA"/>
</dbReference>
<dbReference type="Proteomes" id="UP000734511">
    <property type="component" value="Unassembled WGS sequence"/>
</dbReference>
<evidence type="ECO:0008006" key="3">
    <source>
        <dbReference type="Google" id="ProtNLM"/>
    </source>
</evidence>
<keyword evidence="2" id="KW-1185">Reference proteome</keyword>
<organism evidence="1 2">
    <name type="scientific">Actinacidiphila epipremni</name>
    <dbReference type="NCBI Taxonomy" id="2053013"/>
    <lineage>
        <taxon>Bacteria</taxon>
        <taxon>Bacillati</taxon>
        <taxon>Actinomycetota</taxon>
        <taxon>Actinomycetes</taxon>
        <taxon>Kitasatosporales</taxon>
        <taxon>Streptomycetaceae</taxon>
        <taxon>Actinacidiphila</taxon>
    </lineage>
</organism>
<proteinExistence type="predicted"/>
<sequence>MFNGEFTEGRTTEGGGADRWRTLTGRKKLLVLAHTEVYRRRLQDLVALVESDLRVEVTFTVPPHAFNGGVARFLTGVGAEVMPWAEAVRTDFDLALAAGSRGMEQVRAPLLRVPHGGGEMSLVAAAPGAASGDAVRVREPAGITGRSYLTWRGAVVPRAVALPHRDDLRALRRWCPEALPVAEVVGDPAYDRIAASLPFREAYRAALGVEPEQRLVLATSTWGQRSQFNHLDALLPRLLTELPRRHFRTALLIHPNVLARHSRLRVRSWLADCSRAGVLVVPPEADWRAVLVAADLVVGDFSSVTLYATMTDAPILLARYPYADANPASPGVDMALAAPALSPTWPLADQLAYAAAHYPRREYRRIARRISSEPGRFGLRTRRLMYRLLGLGEPAFPPVTEPVALHAGELAL</sequence>
<dbReference type="RefSeq" id="WP_167984842.1">
    <property type="nucleotide sequence ID" value="NZ_JAATEJ010000018.1"/>
</dbReference>
<dbReference type="Gene3D" id="3.40.50.12580">
    <property type="match status" value="1"/>
</dbReference>
<protein>
    <recommendedName>
        <fullName evidence="3">CDP-glycerol--poly(Glycerophosphate) glycerophosphotransferase</fullName>
    </recommendedName>
</protein>
<comment type="caution">
    <text evidence="1">The sequence shown here is derived from an EMBL/GenBank/DDBJ whole genome shotgun (WGS) entry which is preliminary data.</text>
</comment>
<gene>
    <name evidence="1" type="ORF">HCN08_21645</name>
</gene>
<evidence type="ECO:0000313" key="2">
    <source>
        <dbReference type="Proteomes" id="UP000734511"/>
    </source>
</evidence>
<dbReference type="SUPFAM" id="SSF53756">
    <property type="entry name" value="UDP-Glycosyltransferase/glycogen phosphorylase"/>
    <property type="match status" value="1"/>
</dbReference>
<evidence type="ECO:0000313" key="1">
    <source>
        <dbReference type="EMBL" id="NJP45988.1"/>
    </source>
</evidence>
<accession>A0ABX0ZWQ2</accession>